<dbReference type="CDD" id="cd02966">
    <property type="entry name" value="TlpA_like_family"/>
    <property type="match status" value="1"/>
</dbReference>
<dbReference type="EMBL" id="CP042430">
    <property type="protein sequence ID" value="QEC48715.1"/>
    <property type="molecule type" value="Genomic_DNA"/>
</dbReference>
<dbReference type="GO" id="GO:0006950">
    <property type="term" value="P:response to stress"/>
    <property type="evidence" value="ECO:0007669"/>
    <property type="project" value="UniProtKB-ARBA"/>
</dbReference>
<keyword evidence="4" id="KW-1185">Reference proteome</keyword>
<dbReference type="InterPro" id="IPR036249">
    <property type="entry name" value="Thioredoxin-like_sf"/>
</dbReference>
<dbReference type="GO" id="GO:0016491">
    <property type="term" value="F:oxidoreductase activity"/>
    <property type="evidence" value="ECO:0007669"/>
    <property type="project" value="InterPro"/>
</dbReference>
<dbReference type="KEGG" id="bsol:FSW04_14810"/>
<dbReference type="OrthoDB" id="5188698at2"/>
<evidence type="ECO:0000313" key="3">
    <source>
        <dbReference type="EMBL" id="QEC48715.1"/>
    </source>
</evidence>
<dbReference type="SUPFAM" id="SSF48452">
    <property type="entry name" value="TPR-like"/>
    <property type="match status" value="1"/>
</dbReference>
<dbReference type="PANTHER" id="PTHR42852">
    <property type="entry name" value="THIOL:DISULFIDE INTERCHANGE PROTEIN DSBE"/>
    <property type="match status" value="1"/>
</dbReference>
<feature type="domain" description="Thioredoxin" evidence="2">
    <location>
        <begin position="107"/>
        <end position="280"/>
    </location>
</feature>
<dbReference type="Gene3D" id="3.40.30.10">
    <property type="entry name" value="Glutaredoxin"/>
    <property type="match status" value="1"/>
</dbReference>
<dbReference type="Pfam" id="PF00578">
    <property type="entry name" value="AhpC-TSA"/>
    <property type="match status" value="1"/>
</dbReference>
<dbReference type="PANTHER" id="PTHR42852:SF17">
    <property type="entry name" value="THIOREDOXIN-LIKE PROTEIN HI_1115"/>
    <property type="match status" value="1"/>
</dbReference>
<dbReference type="AlphaFoldDB" id="A0A5B8U718"/>
<sequence>MAATLLMQVSDIELAEAVGADDGGLWLTAADLEEATGWVLKPEGLCREDACVPLPPDGSWQDDEGRVDVVAFMERMGRPVVSDPAHGLWAIGETAQAGGPGEDGGEEGDAVRAPDFTLPDIDGTPRSLSELRGRKVLLLSWGSYCGCSFDLPAWQAVYEDLHDDGLEIMAVAFDTAGTQAVQDRIRPADLDAQPDVIRRLRGWSEAQWARRATPSFPCVIDEEHRVAAMYGMTNVPMCVWIDEEGRIVRPSEPAGVSDHFRSMDPESFEIPDTDADRLEANRRLYLEALQDWVRRGAESEFALAPDEVRRRMRRPSEDEVRAALHARIAHRLYRGGDPDDARRHLDRAVELCPDAWTYRRQAMVLDPDTVGDLNVSPGYWAAMDALGRDEFYPPVDLPGFKDGADYQRGAAG</sequence>
<proteinExistence type="predicted"/>
<dbReference type="InterPro" id="IPR000866">
    <property type="entry name" value="AhpC/TSA"/>
</dbReference>
<dbReference type="RefSeq" id="WP_146920561.1">
    <property type="nucleotide sequence ID" value="NZ_CP042430.1"/>
</dbReference>
<reference evidence="3 4" key="1">
    <citation type="journal article" date="2018" name="J. Microbiol.">
        <title>Baekduia soli gen. nov., sp. nov., a novel bacterium isolated from the soil of Baekdu Mountain and proposal of a novel family name, Baekduiaceae fam. nov.</title>
        <authorList>
            <person name="An D.S."/>
            <person name="Siddiqi M.Z."/>
            <person name="Kim K.H."/>
            <person name="Yu H.S."/>
            <person name="Im W.T."/>
        </authorList>
    </citation>
    <scope>NUCLEOTIDE SEQUENCE [LARGE SCALE GENOMIC DNA]</scope>
    <source>
        <strain evidence="3 4">BR7-21</strain>
    </source>
</reference>
<organism evidence="3 4">
    <name type="scientific">Baekduia soli</name>
    <dbReference type="NCBI Taxonomy" id="496014"/>
    <lineage>
        <taxon>Bacteria</taxon>
        <taxon>Bacillati</taxon>
        <taxon>Actinomycetota</taxon>
        <taxon>Thermoleophilia</taxon>
        <taxon>Solirubrobacterales</taxon>
        <taxon>Baekduiaceae</taxon>
        <taxon>Baekduia</taxon>
    </lineage>
</organism>
<gene>
    <name evidence="3" type="ORF">FSW04_14810</name>
</gene>
<feature type="region of interest" description="Disordered" evidence="1">
    <location>
        <begin position="252"/>
        <end position="271"/>
    </location>
</feature>
<accession>A0A5B8U718</accession>
<dbReference type="Proteomes" id="UP000321805">
    <property type="component" value="Chromosome"/>
</dbReference>
<dbReference type="GO" id="GO:0016209">
    <property type="term" value="F:antioxidant activity"/>
    <property type="evidence" value="ECO:0007669"/>
    <property type="project" value="InterPro"/>
</dbReference>
<protein>
    <submittedName>
        <fullName evidence="3">Redoxin domain-containing protein</fullName>
    </submittedName>
</protein>
<evidence type="ECO:0000259" key="2">
    <source>
        <dbReference type="PROSITE" id="PS51352"/>
    </source>
</evidence>
<dbReference type="InterPro" id="IPR013766">
    <property type="entry name" value="Thioredoxin_domain"/>
</dbReference>
<name>A0A5B8U718_9ACTN</name>
<evidence type="ECO:0000256" key="1">
    <source>
        <dbReference type="SAM" id="MobiDB-lite"/>
    </source>
</evidence>
<dbReference type="InterPro" id="IPR050553">
    <property type="entry name" value="Thioredoxin_ResA/DsbE_sf"/>
</dbReference>
<evidence type="ECO:0000313" key="4">
    <source>
        <dbReference type="Proteomes" id="UP000321805"/>
    </source>
</evidence>
<dbReference type="PROSITE" id="PS51352">
    <property type="entry name" value="THIOREDOXIN_2"/>
    <property type="match status" value="1"/>
</dbReference>
<dbReference type="SUPFAM" id="SSF52833">
    <property type="entry name" value="Thioredoxin-like"/>
    <property type="match status" value="1"/>
</dbReference>
<dbReference type="InterPro" id="IPR011990">
    <property type="entry name" value="TPR-like_helical_dom_sf"/>
</dbReference>